<protein>
    <recommendedName>
        <fullName evidence="3">RNase H type-1 domain-containing protein</fullName>
    </recommendedName>
</protein>
<proteinExistence type="predicted"/>
<evidence type="ECO:0000313" key="1">
    <source>
        <dbReference type="EMBL" id="MBW0479252.1"/>
    </source>
</evidence>
<accession>A0A9Q3CAK9</accession>
<name>A0A9Q3CAK9_9BASI</name>
<dbReference type="OrthoDB" id="437005at2759"/>
<dbReference type="PANTHER" id="PTHR11439">
    <property type="entry name" value="GAG-POL-RELATED RETROTRANSPOSON"/>
    <property type="match status" value="1"/>
</dbReference>
<keyword evidence="2" id="KW-1185">Reference proteome</keyword>
<dbReference type="EMBL" id="AVOT02005508">
    <property type="protein sequence ID" value="MBW0479252.1"/>
    <property type="molecule type" value="Genomic_DNA"/>
</dbReference>
<dbReference type="Proteomes" id="UP000765509">
    <property type="component" value="Unassembled WGS sequence"/>
</dbReference>
<dbReference type="CDD" id="cd09272">
    <property type="entry name" value="RNase_HI_RT_Ty1"/>
    <property type="match status" value="1"/>
</dbReference>
<gene>
    <name evidence="1" type="ORF">O181_018967</name>
</gene>
<evidence type="ECO:0008006" key="3">
    <source>
        <dbReference type="Google" id="ProtNLM"/>
    </source>
</evidence>
<reference evidence="1" key="1">
    <citation type="submission" date="2021-03" db="EMBL/GenBank/DDBJ databases">
        <title>Draft genome sequence of rust myrtle Austropuccinia psidii MF-1, a brazilian biotype.</title>
        <authorList>
            <person name="Quecine M.C."/>
            <person name="Pachon D.M.R."/>
            <person name="Bonatelli M.L."/>
            <person name="Correr F.H."/>
            <person name="Franceschini L.M."/>
            <person name="Leite T.F."/>
            <person name="Margarido G.R.A."/>
            <person name="Almeida C.A."/>
            <person name="Ferrarezi J.A."/>
            <person name="Labate C.A."/>
        </authorList>
    </citation>
    <scope>NUCLEOTIDE SEQUENCE</scope>
    <source>
        <strain evidence="1">MF-1</strain>
    </source>
</reference>
<comment type="caution">
    <text evidence="1">The sequence shown here is derived from an EMBL/GenBank/DDBJ whole genome shotgun (WGS) entry which is preliminary data.</text>
</comment>
<dbReference type="PANTHER" id="PTHR11439:SF467">
    <property type="entry name" value="INTEGRASE CATALYTIC DOMAIN-CONTAINING PROTEIN"/>
    <property type="match status" value="1"/>
</dbReference>
<organism evidence="1 2">
    <name type="scientific">Austropuccinia psidii MF-1</name>
    <dbReference type="NCBI Taxonomy" id="1389203"/>
    <lineage>
        <taxon>Eukaryota</taxon>
        <taxon>Fungi</taxon>
        <taxon>Dikarya</taxon>
        <taxon>Basidiomycota</taxon>
        <taxon>Pucciniomycotina</taxon>
        <taxon>Pucciniomycetes</taxon>
        <taxon>Pucciniales</taxon>
        <taxon>Sphaerophragmiaceae</taxon>
        <taxon>Austropuccinia</taxon>
    </lineage>
</organism>
<sequence>MNTDESHCRALNHLISYIRTTRDQELVINSAGKTNGMKMYVDANWGEGWRSQHGFCGFLMGSLVIWNSTCQAEYMALSFGAKEALWLLRNIEGVTGPIVPTILSDNQSAVKIAGNAGSRKRSRHIEREFHIINELIVKKRVRLEWVDTKNQLADIYKKSGEDQNSAIR</sequence>
<dbReference type="AlphaFoldDB" id="A0A9Q3CAK9"/>
<evidence type="ECO:0000313" key="2">
    <source>
        <dbReference type="Proteomes" id="UP000765509"/>
    </source>
</evidence>